<feature type="compositionally biased region" description="Basic and acidic residues" evidence="10">
    <location>
        <begin position="432"/>
        <end position="451"/>
    </location>
</feature>
<accession>A0AAV2RSX1</accession>
<comment type="similarity">
    <text evidence="2">Belongs to the eukaryotic RPA43 RNA polymerase subunit family.</text>
</comment>
<feature type="compositionally biased region" description="Basic residues" evidence="10">
    <location>
        <begin position="413"/>
        <end position="424"/>
    </location>
</feature>
<keyword evidence="3" id="KW-0240">DNA-directed RNA polymerase</keyword>
<gene>
    <name evidence="11" type="ORF">MNOR_LOCUS28272</name>
</gene>
<dbReference type="EMBL" id="CAXKWB010030942">
    <property type="protein sequence ID" value="CAL4138806.1"/>
    <property type="molecule type" value="Genomic_DNA"/>
</dbReference>
<name>A0AAV2RSX1_MEGNR</name>
<feature type="region of interest" description="Disordered" evidence="10">
    <location>
        <begin position="274"/>
        <end position="518"/>
    </location>
</feature>
<organism evidence="11 12">
    <name type="scientific">Meganyctiphanes norvegica</name>
    <name type="common">Northern krill</name>
    <name type="synonym">Thysanopoda norvegica</name>
    <dbReference type="NCBI Taxonomy" id="48144"/>
    <lineage>
        <taxon>Eukaryota</taxon>
        <taxon>Metazoa</taxon>
        <taxon>Ecdysozoa</taxon>
        <taxon>Arthropoda</taxon>
        <taxon>Crustacea</taxon>
        <taxon>Multicrustacea</taxon>
        <taxon>Malacostraca</taxon>
        <taxon>Eumalacostraca</taxon>
        <taxon>Eucarida</taxon>
        <taxon>Euphausiacea</taxon>
        <taxon>Euphausiidae</taxon>
        <taxon>Meganyctiphanes</taxon>
    </lineage>
</organism>
<dbReference type="FunFam" id="3.30.1490.120:FF:000003">
    <property type="entry name" value="DNA-directed RNA polymerase I subunit RPA43"/>
    <property type="match status" value="1"/>
</dbReference>
<keyword evidence="5" id="KW-0804">Transcription</keyword>
<dbReference type="Proteomes" id="UP001497623">
    <property type="component" value="Unassembled WGS sequence"/>
</dbReference>
<evidence type="ECO:0000256" key="8">
    <source>
        <dbReference type="ARBA" id="ARBA00080323"/>
    </source>
</evidence>
<evidence type="ECO:0000256" key="7">
    <source>
        <dbReference type="ARBA" id="ARBA00073455"/>
    </source>
</evidence>
<keyword evidence="4" id="KW-0597">Phosphoprotein</keyword>
<dbReference type="GO" id="GO:0006352">
    <property type="term" value="P:DNA-templated transcription initiation"/>
    <property type="evidence" value="ECO:0007669"/>
    <property type="project" value="InterPro"/>
</dbReference>
<dbReference type="GO" id="GO:0006362">
    <property type="term" value="P:transcription elongation by RNA polymerase I"/>
    <property type="evidence" value="ECO:0007669"/>
    <property type="project" value="TreeGrafter"/>
</dbReference>
<dbReference type="Gene3D" id="3.30.1490.120">
    <property type="entry name" value="RNA polymerase Rpb7-like, N-terminal domain"/>
    <property type="match status" value="1"/>
</dbReference>
<comment type="subcellular location">
    <subcellularLocation>
        <location evidence="1">Nucleus</location>
        <location evidence="1">Nucleolus</location>
    </subcellularLocation>
</comment>
<evidence type="ECO:0000256" key="6">
    <source>
        <dbReference type="ARBA" id="ARBA00023242"/>
    </source>
</evidence>
<evidence type="ECO:0000313" key="12">
    <source>
        <dbReference type="Proteomes" id="UP001497623"/>
    </source>
</evidence>
<reference evidence="11 12" key="1">
    <citation type="submission" date="2024-05" db="EMBL/GenBank/DDBJ databases">
        <authorList>
            <person name="Wallberg A."/>
        </authorList>
    </citation>
    <scope>NUCLEOTIDE SEQUENCE [LARGE SCALE GENOMIC DNA]</scope>
</reference>
<proteinExistence type="inferred from homology"/>
<evidence type="ECO:0000256" key="10">
    <source>
        <dbReference type="SAM" id="MobiDB-lite"/>
    </source>
</evidence>
<evidence type="ECO:0000313" key="11">
    <source>
        <dbReference type="EMBL" id="CAL4138806.1"/>
    </source>
</evidence>
<evidence type="ECO:0000256" key="4">
    <source>
        <dbReference type="ARBA" id="ARBA00022553"/>
    </source>
</evidence>
<evidence type="ECO:0000256" key="9">
    <source>
        <dbReference type="ARBA" id="ARBA00083123"/>
    </source>
</evidence>
<keyword evidence="12" id="KW-1185">Reference proteome</keyword>
<evidence type="ECO:0000256" key="1">
    <source>
        <dbReference type="ARBA" id="ARBA00004604"/>
    </source>
</evidence>
<evidence type="ECO:0000256" key="5">
    <source>
        <dbReference type="ARBA" id="ARBA00023163"/>
    </source>
</evidence>
<sequence>MMDKKSYLEEAKKLINLPQSCMKKEDTSVMLLLHPKHTTNVKKGIIEELDAMLQRYSETLNGIPMAYENIKLLSNYGVLLHDNAFTHVHVSATFYVFTPEVGSELQGVACKKSKNIIGFLVYNKFNVSATCPDGVSIANWCGSRVQEQDEVKITITYLNMKGYAPTIKVQINPDSIPEHTSSSMGITTNTENKRIVFNDDDSGISSNDTPVTEVKKKKKKSRIEDKSDIKKEDDDLSSEDDIREKKKKLKKTLFKTIVSENSDIDVSLESKDFLTPDSVLDSPTKKKKKKRKSILEDSLDSSAMKKERDDSFRNECDGSFLSSPSKKNKRDKVIKIKSGSPAIDLDNDSTFKSPMRNIKKENLESPELDLNDSVSSSGKKKKKKDKNKDRSFLIGDLDNNTSMTTPILDLSLAHKKKKDKKRKDHSCIDNVDTPKIKKELEMSLSKSDKKVGKSLNNDDFLEDLPFDFDDDIFKNPPTEVTKSKKNKSETPQYPQIRDKKRKAEETPDGSTSKKKRKL</sequence>
<evidence type="ECO:0000256" key="2">
    <source>
        <dbReference type="ARBA" id="ARBA00005930"/>
    </source>
</evidence>
<feature type="compositionally biased region" description="Basic and acidic residues" evidence="10">
    <location>
        <begin position="222"/>
        <end position="233"/>
    </location>
</feature>
<feature type="region of interest" description="Disordered" evidence="10">
    <location>
        <begin position="197"/>
        <end position="241"/>
    </location>
</feature>
<evidence type="ECO:0000256" key="3">
    <source>
        <dbReference type="ARBA" id="ARBA00022478"/>
    </source>
</evidence>
<dbReference type="PANTHER" id="PTHR12709:SF5">
    <property type="entry name" value="DNA-DIRECTED RNA POLYMERASE I SUBUNIT RPA43"/>
    <property type="match status" value="1"/>
</dbReference>
<keyword evidence="6" id="KW-0539">Nucleus</keyword>
<comment type="caution">
    <text evidence="11">The sequence shown here is derived from an EMBL/GenBank/DDBJ whole genome shotgun (WGS) entry which is preliminary data.</text>
</comment>
<feature type="compositionally biased region" description="Basic and acidic residues" evidence="10">
    <location>
        <begin position="303"/>
        <end position="316"/>
    </location>
</feature>
<dbReference type="AlphaFoldDB" id="A0AAV2RSX1"/>
<dbReference type="InterPro" id="IPR045113">
    <property type="entry name" value="Rpb7-like"/>
</dbReference>
<feature type="compositionally biased region" description="Acidic residues" evidence="10">
    <location>
        <begin position="459"/>
        <end position="470"/>
    </location>
</feature>
<dbReference type="InterPro" id="IPR036898">
    <property type="entry name" value="RNA_pol_Rpb7-like_N_sf"/>
</dbReference>
<protein>
    <recommendedName>
        <fullName evidence="7">DNA-directed RNA polymerase I subunit RPA43</fullName>
    </recommendedName>
    <alternativeName>
        <fullName evidence="9">DNA-directed RNA polymerase I subunit F</fullName>
    </alternativeName>
    <alternativeName>
        <fullName evidence="8">Twist neighbor protein</fullName>
    </alternativeName>
</protein>
<dbReference type="GO" id="GO:0005736">
    <property type="term" value="C:RNA polymerase I complex"/>
    <property type="evidence" value="ECO:0007669"/>
    <property type="project" value="TreeGrafter"/>
</dbReference>
<dbReference type="PANTHER" id="PTHR12709">
    <property type="entry name" value="DNA-DIRECTED RNA POLYMERASE II, III"/>
    <property type="match status" value="1"/>
</dbReference>